<dbReference type="SUPFAM" id="SSF52058">
    <property type="entry name" value="L domain-like"/>
    <property type="match status" value="1"/>
</dbReference>
<keyword evidence="2" id="KW-0677">Repeat</keyword>
<dbReference type="AlphaFoldDB" id="A0AAV2EP47"/>
<protein>
    <submittedName>
        <fullName evidence="3">Uncharacterized protein</fullName>
    </submittedName>
</protein>
<dbReference type="GO" id="GO:0005737">
    <property type="term" value="C:cytoplasm"/>
    <property type="evidence" value="ECO:0007669"/>
    <property type="project" value="TreeGrafter"/>
</dbReference>
<organism evidence="3 4">
    <name type="scientific">Linum trigynum</name>
    <dbReference type="NCBI Taxonomy" id="586398"/>
    <lineage>
        <taxon>Eukaryota</taxon>
        <taxon>Viridiplantae</taxon>
        <taxon>Streptophyta</taxon>
        <taxon>Embryophyta</taxon>
        <taxon>Tracheophyta</taxon>
        <taxon>Spermatophyta</taxon>
        <taxon>Magnoliopsida</taxon>
        <taxon>eudicotyledons</taxon>
        <taxon>Gunneridae</taxon>
        <taxon>Pentapetalae</taxon>
        <taxon>rosids</taxon>
        <taxon>fabids</taxon>
        <taxon>Malpighiales</taxon>
        <taxon>Linaceae</taxon>
        <taxon>Linum</taxon>
    </lineage>
</organism>
<name>A0AAV2EP47_9ROSI</name>
<evidence type="ECO:0000256" key="1">
    <source>
        <dbReference type="ARBA" id="ARBA00022614"/>
    </source>
</evidence>
<dbReference type="InterPro" id="IPR025875">
    <property type="entry name" value="Leu-rich_rpt_4"/>
</dbReference>
<dbReference type="Pfam" id="PF12799">
    <property type="entry name" value="LRR_4"/>
    <property type="match status" value="1"/>
</dbReference>
<accession>A0AAV2EP47</accession>
<dbReference type="PROSITE" id="PS51450">
    <property type="entry name" value="LRR"/>
    <property type="match status" value="1"/>
</dbReference>
<dbReference type="InterPro" id="IPR050216">
    <property type="entry name" value="LRR_domain-containing"/>
</dbReference>
<evidence type="ECO:0000313" key="3">
    <source>
        <dbReference type="EMBL" id="CAL1387783.1"/>
    </source>
</evidence>
<dbReference type="InterPro" id="IPR032675">
    <property type="entry name" value="LRR_dom_sf"/>
</dbReference>
<keyword evidence="4" id="KW-1185">Reference proteome</keyword>
<proteinExistence type="predicted"/>
<dbReference type="Proteomes" id="UP001497516">
    <property type="component" value="Chromosome 5"/>
</dbReference>
<dbReference type="InterPro" id="IPR001611">
    <property type="entry name" value="Leu-rich_rpt"/>
</dbReference>
<reference evidence="3 4" key="1">
    <citation type="submission" date="2024-04" db="EMBL/GenBank/DDBJ databases">
        <authorList>
            <person name="Fracassetti M."/>
        </authorList>
    </citation>
    <scope>NUCLEOTIDE SEQUENCE [LARGE SCALE GENOMIC DNA]</scope>
</reference>
<dbReference type="Gene3D" id="3.80.10.10">
    <property type="entry name" value="Ribonuclease Inhibitor"/>
    <property type="match status" value="1"/>
</dbReference>
<dbReference type="EMBL" id="OZ034818">
    <property type="protein sequence ID" value="CAL1387783.1"/>
    <property type="molecule type" value="Genomic_DNA"/>
</dbReference>
<dbReference type="PANTHER" id="PTHR48051">
    <property type="match status" value="1"/>
</dbReference>
<gene>
    <name evidence="3" type="ORF">LTRI10_LOCUS28744</name>
</gene>
<dbReference type="PANTHER" id="PTHR48051:SF1">
    <property type="entry name" value="RAS SUPPRESSOR PROTEIN 1"/>
    <property type="match status" value="1"/>
</dbReference>
<evidence type="ECO:0000313" key="4">
    <source>
        <dbReference type="Proteomes" id="UP001497516"/>
    </source>
</evidence>
<keyword evidence="1" id="KW-0433">Leucine-rich repeat</keyword>
<sequence length="89" mass="9967">MDRALKAARASGSLILSNRSLRDVPNEVYKISDALGEGEKWWEAVELQKLILAHNEIELLKEDLRNLTQLTVLNLSNNKLQDLPSAVGE</sequence>
<evidence type="ECO:0000256" key="2">
    <source>
        <dbReference type="ARBA" id="ARBA00022737"/>
    </source>
</evidence>